<feature type="domain" description="NB-ARC" evidence="1">
    <location>
        <begin position="26"/>
        <end position="147"/>
    </location>
</feature>
<dbReference type="InterPro" id="IPR027417">
    <property type="entry name" value="P-loop_NTPase"/>
</dbReference>
<sequence>MIYCKANSHCSSATTAHQSAMALGTEERIKKILGLLKNDDVTTVVLDGKRGVGKTWTAKEISMQKDSIFHDSLWLYLNNKYDSKSLHENLARQMSLFSIHEECEDDDVEEEEKILENLKLKISKKLQDVISAACTKEKPFLLILDDVPMSGMQKRL</sequence>
<dbReference type="SUPFAM" id="SSF52540">
    <property type="entry name" value="P-loop containing nucleoside triphosphate hydrolases"/>
    <property type="match status" value="1"/>
</dbReference>
<evidence type="ECO:0000259" key="1">
    <source>
        <dbReference type="Pfam" id="PF00931"/>
    </source>
</evidence>
<reference evidence="2" key="1">
    <citation type="journal article" date="2019" name="Science">
        <title>Mutation of a bHLH transcription factor allowed almond domestication.</title>
        <authorList>
            <person name="Sanchez-Perez R."/>
            <person name="Pavan S."/>
            <person name="Mazzeo R."/>
            <person name="Moldovan C."/>
            <person name="Aiese Cigliano R."/>
            <person name="Del Cueto J."/>
            <person name="Ricciardi F."/>
            <person name="Lotti C."/>
            <person name="Ricciardi L."/>
            <person name="Dicenta F."/>
            <person name="Lopez-Marques R.L."/>
            <person name="Lindberg Moller B."/>
        </authorList>
    </citation>
    <scope>NUCLEOTIDE SEQUENCE</scope>
</reference>
<proteinExistence type="predicted"/>
<evidence type="ECO:0000313" key="2">
    <source>
        <dbReference type="EMBL" id="BBH07452.1"/>
    </source>
</evidence>
<dbReference type="EMBL" id="AP019303">
    <property type="protein sequence ID" value="BBH07452.1"/>
    <property type="molecule type" value="Genomic_DNA"/>
</dbReference>
<gene>
    <name evidence="2" type="ORF">Prudu_019395</name>
</gene>
<organism evidence="2">
    <name type="scientific">Prunus dulcis</name>
    <name type="common">Almond</name>
    <name type="synonym">Amygdalus dulcis</name>
    <dbReference type="NCBI Taxonomy" id="3755"/>
    <lineage>
        <taxon>Eukaryota</taxon>
        <taxon>Viridiplantae</taxon>
        <taxon>Streptophyta</taxon>
        <taxon>Embryophyta</taxon>
        <taxon>Tracheophyta</taxon>
        <taxon>Spermatophyta</taxon>
        <taxon>Magnoliopsida</taxon>
        <taxon>eudicotyledons</taxon>
        <taxon>Gunneridae</taxon>
        <taxon>Pentapetalae</taxon>
        <taxon>rosids</taxon>
        <taxon>fabids</taxon>
        <taxon>Rosales</taxon>
        <taxon>Rosaceae</taxon>
        <taxon>Amygdaloideae</taxon>
        <taxon>Amygdaleae</taxon>
        <taxon>Prunus</taxon>
    </lineage>
</organism>
<dbReference type="GO" id="GO:0043531">
    <property type="term" value="F:ADP binding"/>
    <property type="evidence" value="ECO:0007669"/>
    <property type="project" value="InterPro"/>
</dbReference>
<dbReference type="AlphaFoldDB" id="A0A4Y1RSW8"/>
<protein>
    <submittedName>
        <fullName evidence="2">NB-ARC domain-containing disease resistance protein</fullName>
    </submittedName>
</protein>
<dbReference type="Pfam" id="PF00931">
    <property type="entry name" value="NB-ARC"/>
    <property type="match status" value="1"/>
</dbReference>
<accession>A0A4Y1RSW8</accession>
<name>A0A4Y1RSW8_PRUDU</name>
<dbReference type="InterPro" id="IPR002182">
    <property type="entry name" value="NB-ARC"/>
</dbReference>
<dbReference type="Gene3D" id="3.40.50.300">
    <property type="entry name" value="P-loop containing nucleotide triphosphate hydrolases"/>
    <property type="match status" value="1"/>
</dbReference>